<dbReference type="GO" id="GO:0008171">
    <property type="term" value="F:O-methyltransferase activity"/>
    <property type="evidence" value="ECO:0007669"/>
    <property type="project" value="InterPro"/>
</dbReference>
<sequence length="238" mass="26852">MLTSVLSFTPELAATVTEYCTDHSEDVSGHLKEVWDWTVSEFEDSDKMSSPLQSATFKFLAEFIQPRRILEIGCYTGFSALTWYEATVATRAEIITLELDPTMIAASRRTFSRYGLEDRVRLIEGPAQKSIETLSGTFDLVFVDANKEGYEGYVRQILDKRLLAPKGLIVADNIFARGLTISPDANPGLPEKVRPYWTENGKALRKFNTFVKNDARIDTVLLPVFDGITLIKWKELPN</sequence>
<dbReference type="Pfam" id="PF01596">
    <property type="entry name" value="Methyltransf_3"/>
    <property type="match status" value="1"/>
</dbReference>
<dbReference type="InterPro" id="IPR002935">
    <property type="entry name" value="SAM_O-MeTrfase"/>
</dbReference>
<evidence type="ECO:0000256" key="2">
    <source>
        <dbReference type="ARBA" id="ARBA00022679"/>
    </source>
</evidence>
<dbReference type="EMBL" id="AZHD01000023">
    <property type="protein sequence ID" value="OAA54532.1"/>
    <property type="molecule type" value="Genomic_DNA"/>
</dbReference>
<dbReference type="SUPFAM" id="SSF53335">
    <property type="entry name" value="S-adenosyl-L-methionine-dependent methyltransferases"/>
    <property type="match status" value="1"/>
</dbReference>
<dbReference type="InterPro" id="IPR029063">
    <property type="entry name" value="SAM-dependent_MTases_sf"/>
</dbReference>
<dbReference type="PROSITE" id="PS51682">
    <property type="entry name" value="SAM_OMT_I"/>
    <property type="match status" value="1"/>
</dbReference>
<protein>
    <submittedName>
        <fullName evidence="5">O-methyltransferase</fullName>
    </submittedName>
</protein>
<evidence type="ECO:0000256" key="4">
    <source>
        <dbReference type="ARBA" id="ARBA00023453"/>
    </source>
</evidence>
<accession>A0A167MMA5</accession>
<evidence type="ECO:0000313" key="6">
    <source>
        <dbReference type="Proteomes" id="UP000076874"/>
    </source>
</evidence>
<dbReference type="GO" id="GO:0032259">
    <property type="term" value="P:methylation"/>
    <property type="evidence" value="ECO:0007669"/>
    <property type="project" value="UniProtKB-KW"/>
</dbReference>
<dbReference type="Proteomes" id="UP000076874">
    <property type="component" value="Unassembled WGS sequence"/>
</dbReference>
<keyword evidence="3" id="KW-0949">S-adenosyl-L-methionine</keyword>
<gene>
    <name evidence="5" type="ORF">SPI_08778</name>
</gene>
<dbReference type="Gene3D" id="3.40.50.150">
    <property type="entry name" value="Vaccinia Virus protein VP39"/>
    <property type="match status" value="1"/>
</dbReference>
<dbReference type="STRING" id="1081102.A0A167MMA5"/>
<name>A0A167MMA5_9HYPO</name>
<dbReference type="PANTHER" id="PTHR10509:SF14">
    <property type="entry name" value="CAFFEOYL-COA O-METHYLTRANSFERASE 3-RELATED"/>
    <property type="match status" value="1"/>
</dbReference>
<evidence type="ECO:0000256" key="3">
    <source>
        <dbReference type="ARBA" id="ARBA00022691"/>
    </source>
</evidence>
<dbReference type="PANTHER" id="PTHR10509">
    <property type="entry name" value="O-METHYLTRANSFERASE-RELATED"/>
    <property type="match status" value="1"/>
</dbReference>
<dbReference type="CDD" id="cd02440">
    <property type="entry name" value="AdoMet_MTases"/>
    <property type="match status" value="1"/>
</dbReference>
<organism evidence="5 6">
    <name type="scientific">Niveomyces insectorum RCEF 264</name>
    <dbReference type="NCBI Taxonomy" id="1081102"/>
    <lineage>
        <taxon>Eukaryota</taxon>
        <taxon>Fungi</taxon>
        <taxon>Dikarya</taxon>
        <taxon>Ascomycota</taxon>
        <taxon>Pezizomycotina</taxon>
        <taxon>Sordariomycetes</taxon>
        <taxon>Hypocreomycetidae</taxon>
        <taxon>Hypocreales</taxon>
        <taxon>Cordycipitaceae</taxon>
        <taxon>Niveomyces</taxon>
    </lineage>
</organism>
<evidence type="ECO:0000313" key="5">
    <source>
        <dbReference type="EMBL" id="OAA54532.1"/>
    </source>
</evidence>
<keyword evidence="2 5" id="KW-0808">Transferase</keyword>
<keyword evidence="1 5" id="KW-0489">Methyltransferase</keyword>
<dbReference type="GO" id="GO:0008757">
    <property type="term" value="F:S-adenosylmethionine-dependent methyltransferase activity"/>
    <property type="evidence" value="ECO:0007669"/>
    <property type="project" value="TreeGrafter"/>
</dbReference>
<evidence type="ECO:0000256" key="1">
    <source>
        <dbReference type="ARBA" id="ARBA00022603"/>
    </source>
</evidence>
<dbReference type="InterPro" id="IPR050362">
    <property type="entry name" value="Cation-dep_OMT"/>
</dbReference>
<dbReference type="AlphaFoldDB" id="A0A167MMA5"/>
<reference evidence="5 6" key="1">
    <citation type="journal article" date="2016" name="Genome Biol. Evol.">
        <title>Divergent and convergent evolution of fungal pathogenicity.</title>
        <authorList>
            <person name="Shang Y."/>
            <person name="Xiao G."/>
            <person name="Zheng P."/>
            <person name="Cen K."/>
            <person name="Zhan S."/>
            <person name="Wang C."/>
        </authorList>
    </citation>
    <scope>NUCLEOTIDE SEQUENCE [LARGE SCALE GENOMIC DNA]</scope>
    <source>
        <strain evidence="5 6">RCEF 264</strain>
    </source>
</reference>
<proteinExistence type="inferred from homology"/>
<comment type="similarity">
    <text evidence="4">Belongs to the class I-like SAM-binding methyltransferase superfamily. Cation-dependent O-methyltransferase family.</text>
</comment>
<keyword evidence="6" id="KW-1185">Reference proteome</keyword>
<dbReference type="OrthoDB" id="10251242at2759"/>
<comment type="caution">
    <text evidence="5">The sequence shown here is derived from an EMBL/GenBank/DDBJ whole genome shotgun (WGS) entry which is preliminary data.</text>
</comment>